<evidence type="ECO:0000313" key="2">
    <source>
        <dbReference type="EMBL" id="CEL97974.1"/>
    </source>
</evidence>
<dbReference type="AlphaFoldDB" id="A0A0G4ELS7"/>
<keyword evidence="1" id="KW-0472">Membrane</keyword>
<gene>
    <name evidence="2" type="ORF">Vbra_12421</name>
</gene>
<evidence type="ECO:0000256" key="1">
    <source>
        <dbReference type="SAM" id="Phobius"/>
    </source>
</evidence>
<dbReference type="VEuPathDB" id="CryptoDB:Vbra_12421"/>
<name>A0A0G4ELS7_VITBC</name>
<dbReference type="PhylomeDB" id="A0A0G4ELS7"/>
<feature type="transmembrane region" description="Helical" evidence="1">
    <location>
        <begin position="20"/>
        <end position="44"/>
    </location>
</feature>
<keyword evidence="3" id="KW-1185">Reference proteome</keyword>
<dbReference type="Proteomes" id="UP000041254">
    <property type="component" value="Unassembled WGS sequence"/>
</dbReference>
<proteinExistence type="predicted"/>
<protein>
    <submittedName>
        <fullName evidence="2">Uncharacterized protein</fullName>
    </submittedName>
</protein>
<organism evidence="2 3">
    <name type="scientific">Vitrella brassicaformis (strain CCMP3155)</name>
    <dbReference type="NCBI Taxonomy" id="1169540"/>
    <lineage>
        <taxon>Eukaryota</taxon>
        <taxon>Sar</taxon>
        <taxon>Alveolata</taxon>
        <taxon>Colpodellida</taxon>
        <taxon>Vitrellaceae</taxon>
        <taxon>Vitrella</taxon>
    </lineage>
</organism>
<dbReference type="EMBL" id="CDMY01000260">
    <property type="protein sequence ID" value="CEL97974.1"/>
    <property type="molecule type" value="Genomic_DNA"/>
</dbReference>
<sequence>MRLSINFWGFYYTSNIPEQWQGVFDCIFAAFFAILGVVLFSVGVSLTTRAAALNPAADFEALGRVCTITHIESSAKLIRVPEDHTTMPAYMKTHSLPGDRGNVRCDVNYKYSFTAGDGTAEYTSWIETKSQSGLCPPAPALLHLETFERGDVVDCWRIRDGKGKVADSYRCGNKPHCYKIFNPVQEIKDQKSDGTVFMIVGAVFFAVGLASLLCVRYWGFLLQLVTGWIRTDRRDD</sequence>
<reference evidence="2 3" key="1">
    <citation type="submission" date="2014-11" db="EMBL/GenBank/DDBJ databases">
        <authorList>
            <person name="Zhu J."/>
            <person name="Qi W."/>
            <person name="Song R."/>
        </authorList>
    </citation>
    <scope>NUCLEOTIDE SEQUENCE [LARGE SCALE GENOMIC DNA]</scope>
</reference>
<evidence type="ECO:0000313" key="3">
    <source>
        <dbReference type="Proteomes" id="UP000041254"/>
    </source>
</evidence>
<keyword evidence="1" id="KW-0812">Transmembrane</keyword>
<feature type="transmembrane region" description="Helical" evidence="1">
    <location>
        <begin position="196"/>
        <end position="218"/>
    </location>
</feature>
<keyword evidence="1" id="KW-1133">Transmembrane helix</keyword>
<dbReference type="InParanoid" id="A0A0G4ELS7"/>
<accession>A0A0G4ELS7</accession>